<dbReference type="GO" id="GO:0043565">
    <property type="term" value="F:sequence-specific DNA binding"/>
    <property type="evidence" value="ECO:0007669"/>
    <property type="project" value="InterPro"/>
</dbReference>
<dbReference type="GO" id="GO:0003700">
    <property type="term" value="F:DNA-binding transcription factor activity"/>
    <property type="evidence" value="ECO:0007669"/>
    <property type="project" value="InterPro"/>
</dbReference>
<dbReference type="InterPro" id="IPR009057">
    <property type="entry name" value="Homeodomain-like_sf"/>
</dbReference>
<dbReference type="OrthoDB" id="9778008at2"/>
<evidence type="ECO:0000256" key="1">
    <source>
        <dbReference type="ARBA" id="ARBA00023015"/>
    </source>
</evidence>
<dbReference type="Gene3D" id="1.10.10.60">
    <property type="entry name" value="Homeodomain-like"/>
    <property type="match status" value="2"/>
</dbReference>
<dbReference type="EMBL" id="RQEY01000018">
    <property type="protein sequence ID" value="TGK39146.1"/>
    <property type="molecule type" value="Genomic_DNA"/>
</dbReference>
<keyword evidence="2" id="KW-0238">DNA-binding</keyword>
<gene>
    <name evidence="5" type="ORF">EHO65_14045</name>
</gene>
<dbReference type="InterPro" id="IPR018060">
    <property type="entry name" value="HTH_AraC"/>
</dbReference>
<dbReference type="SMART" id="SM00342">
    <property type="entry name" value="HTH_ARAC"/>
    <property type="match status" value="1"/>
</dbReference>
<dbReference type="AlphaFoldDB" id="A0A4R9H382"/>
<accession>A0A4R9H382</accession>
<evidence type="ECO:0000256" key="2">
    <source>
        <dbReference type="ARBA" id="ARBA00023125"/>
    </source>
</evidence>
<reference evidence="5" key="1">
    <citation type="journal article" date="2019" name="PLoS Negl. Trop. Dis.">
        <title>Revisiting the worldwide diversity of Leptospira species in the environment.</title>
        <authorList>
            <person name="Vincent A.T."/>
            <person name="Schiettekatte O."/>
            <person name="Bourhy P."/>
            <person name="Veyrier F.J."/>
            <person name="Picardeau M."/>
        </authorList>
    </citation>
    <scope>NUCLEOTIDE SEQUENCE [LARGE SCALE GENOMIC DNA]</scope>
    <source>
        <strain evidence="5">201800301</strain>
    </source>
</reference>
<protein>
    <submittedName>
        <fullName evidence="5">AraC family transcriptional regulator</fullName>
    </submittedName>
</protein>
<evidence type="ECO:0000313" key="6">
    <source>
        <dbReference type="Proteomes" id="UP000298097"/>
    </source>
</evidence>
<dbReference type="PROSITE" id="PS01124">
    <property type="entry name" value="HTH_ARAC_FAMILY_2"/>
    <property type="match status" value="1"/>
</dbReference>
<name>A0A4R9H382_9LEPT</name>
<dbReference type="Proteomes" id="UP000298097">
    <property type="component" value="Unassembled WGS sequence"/>
</dbReference>
<sequence length="252" mass="29095">MGKEFYIWPDLALYCGESFSTVRHSHFFSQICCTLNEGTVRLQGSNGEWREYETVFVPSRVSHRTEQTSEKFIIILIDPLGPGEGIFQNPKIPKGEPGLDIGDKISVQEIRNSFKERNPALIRKRILELLDSMKSTKSKKGMDPRIQNSFSKISEEDSSLTEIAKGLRLSQSRFRHLFREETGITFSEYRIWTKIRKAILYLSTHPQLVQAALEGGFSDQAHFTRIFKNSFGLRPSDFFQKEENFAPRFFPD</sequence>
<feature type="domain" description="HTH araC/xylS-type" evidence="4">
    <location>
        <begin position="144"/>
        <end position="241"/>
    </location>
</feature>
<dbReference type="RefSeq" id="WP_135775206.1">
    <property type="nucleotide sequence ID" value="NZ_RQEY01000018.1"/>
</dbReference>
<keyword evidence="6" id="KW-1185">Reference proteome</keyword>
<proteinExistence type="predicted"/>
<dbReference type="PANTHER" id="PTHR43280:SF28">
    <property type="entry name" value="HTH-TYPE TRANSCRIPTIONAL ACTIVATOR RHAS"/>
    <property type="match status" value="1"/>
</dbReference>
<evidence type="ECO:0000313" key="5">
    <source>
        <dbReference type="EMBL" id="TGK39146.1"/>
    </source>
</evidence>
<keyword evidence="3" id="KW-0804">Transcription</keyword>
<dbReference type="Pfam" id="PF12833">
    <property type="entry name" value="HTH_18"/>
    <property type="match status" value="1"/>
</dbReference>
<evidence type="ECO:0000256" key="3">
    <source>
        <dbReference type="ARBA" id="ARBA00023163"/>
    </source>
</evidence>
<comment type="caution">
    <text evidence="5">The sequence shown here is derived from an EMBL/GenBank/DDBJ whole genome shotgun (WGS) entry which is preliminary data.</text>
</comment>
<dbReference type="PANTHER" id="PTHR43280">
    <property type="entry name" value="ARAC-FAMILY TRANSCRIPTIONAL REGULATOR"/>
    <property type="match status" value="1"/>
</dbReference>
<keyword evidence="1" id="KW-0805">Transcription regulation</keyword>
<evidence type="ECO:0000259" key="4">
    <source>
        <dbReference type="PROSITE" id="PS01124"/>
    </source>
</evidence>
<dbReference type="SUPFAM" id="SSF46689">
    <property type="entry name" value="Homeodomain-like"/>
    <property type="match status" value="2"/>
</dbReference>
<organism evidence="5 6">
    <name type="scientific">Leptospira andrefontaineae</name>
    <dbReference type="NCBI Taxonomy" id="2484976"/>
    <lineage>
        <taxon>Bacteria</taxon>
        <taxon>Pseudomonadati</taxon>
        <taxon>Spirochaetota</taxon>
        <taxon>Spirochaetia</taxon>
        <taxon>Leptospirales</taxon>
        <taxon>Leptospiraceae</taxon>
        <taxon>Leptospira</taxon>
    </lineage>
</organism>